<comment type="subcellular location">
    <subcellularLocation>
        <location evidence="1">Membrane</location>
        <topology evidence="1">Multi-pass membrane protein</topology>
    </subcellularLocation>
</comment>
<feature type="transmembrane region" description="Helical" evidence="9">
    <location>
        <begin position="289"/>
        <end position="309"/>
    </location>
</feature>
<dbReference type="PANTHER" id="PTHR22950:SF458">
    <property type="entry name" value="SODIUM-COUPLED NEUTRAL AMINO ACID TRANSPORTER 11-RELATED"/>
    <property type="match status" value="1"/>
</dbReference>
<feature type="region of interest" description="Disordered" evidence="8">
    <location>
        <begin position="1"/>
        <end position="58"/>
    </location>
</feature>
<accession>A0A1J4K9Y5</accession>
<feature type="transmembrane region" description="Helical" evidence="9">
    <location>
        <begin position="433"/>
        <end position="457"/>
    </location>
</feature>
<feature type="compositionally biased region" description="Low complexity" evidence="8">
    <location>
        <begin position="12"/>
        <end position="45"/>
    </location>
</feature>
<evidence type="ECO:0000256" key="2">
    <source>
        <dbReference type="ARBA" id="ARBA00008066"/>
    </source>
</evidence>
<dbReference type="OrthoDB" id="28208at2759"/>
<dbReference type="AlphaFoldDB" id="A0A1J4K9Y5"/>
<comment type="similarity">
    <text evidence="2">Belongs to the amino acid/polyamine transporter 2 family.</text>
</comment>
<evidence type="ECO:0000256" key="4">
    <source>
        <dbReference type="ARBA" id="ARBA00022692"/>
    </source>
</evidence>
<keyword evidence="4 9" id="KW-0812">Transmembrane</keyword>
<keyword evidence="5" id="KW-0029">Amino-acid transport</keyword>
<evidence type="ECO:0000256" key="3">
    <source>
        <dbReference type="ARBA" id="ARBA00022448"/>
    </source>
</evidence>
<feature type="transmembrane region" description="Helical" evidence="9">
    <location>
        <begin position="141"/>
        <end position="164"/>
    </location>
</feature>
<gene>
    <name evidence="11" type="ORF">TRFO_23968</name>
</gene>
<sequence>MSSSLNDQVDEYSSSYSSSLEDMSNSSNSSSTHSSHSKSASAESTYTTDDTEERNKIKEEEGKLKEISFFQHTLNLLNCMMGAGILSISSTFKDSGIIVSFIIMIAVAVITHFATVIVLTLQRETKAPGYDEMAKMILGKFGSYSLSAMILILNTAGTLAYLVLCVDFITSWFGFAKVDVSSSLYRAIITFVYGLLIPIALSIPRSLHFLSYLSSVSIFCIVFYMLMTFVKFGMAFHETKQISNSIELAKIDLSIFSSISIYASAFSLPVAILPLMYQFTDNLKTRNRATGTSLLITFLLSGVPALFGYLIFGSDTEGNVLNNYPDDDVIITIVRVGFFLIVTMSYPLIQRPISCSWSAIIFKQNNANELTGWRRALVLCVSNGIPLIIAMFLPEMKPALEVGGALGACLGNFTIPGAMLLKHGAGTTFKKVMAGLLAAFGVIVAVIATYTAVISAIEVFKNVSL</sequence>
<feature type="transmembrane region" description="Helical" evidence="9">
    <location>
        <begin position="184"/>
        <end position="203"/>
    </location>
</feature>
<comment type="caution">
    <text evidence="11">The sequence shown here is derived from an EMBL/GenBank/DDBJ whole genome shotgun (WGS) entry which is preliminary data.</text>
</comment>
<feature type="domain" description="Amino acid transporter transmembrane" evidence="10">
    <location>
        <begin position="66"/>
        <end position="452"/>
    </location>
</feature>
<organism evidence="11 12">
    <name type="scientific">Tritrichomonas foetus</name>
    <dbReference type="NCBI Taxonomy" id="1144522"/>
    <lineage>
        <taxon>Eukaryota</taxon>
        <taxon>Metamonada</taxon>
        <taxon>Parabasalia</taxon>
        <taxon>Tritrichomonadida</taxon>
        <taxon>Tritrichomonadidae</taxon>
        <taxon>Tritrichomonas</taxon>
    </lineage>
</organism>
<feature type="transmembrane region" description="Helical" evidence="9">
    <location>
        <begin position="98"/>
        <end position="121"/>
    </location>
</feature>
<dbReference type="PANTHER" id="PTHR22950">
    <property type="entry name" value="AMINO ACID TRANSPORTER"/>
    <property type="match status" value="1"/>
</dbReference>
<feature type="transmembrane region" description="Helical" evidence="9">
    <location>
        <begin position="329"/>
        <end position="349"/>
    </location>
</feature>
<feature type="transmembrane region" description="Helical" evidence="9">
    <location>
        <begin position="399"/>
        <end position="421"/>
    </location>
</feature>
<dbReference type="Proteomes" id="UP000179807">
    <property type="component" value="Unassembled WGS sequence"/>
</dbReference>
<evidence type="ECO:0000313" key="12">
    <source>
        <dbReference type="Proteomes" id="UP000179807"/>
    </source>
</evidence>
<dbReference type="Pfam" id="PF01490">
    <property type="entry name" value="Aa_trans"/>
    <property type="match status" value="1"/>
</dbReference>
<keyword evidence="12" id="KW-1185">Reference proteome</keyword>
<evidence type="ECO:0000256" key="7">
    <source>
        <dbReference type="ARBA" id="ARBA00023136"/>
    </source>
</evidence>
<reference evidence="11" key="1">
    <citation type="submission" date="2016-10" db="EMBL/GenBank/DDBJ databases">
        <authorList>
            <person name="Benchimol M."/>
            <person name="Almeida L.G."/>
            <person name="Vasconcelos A.T."/>
            <person name="Perreira-Neves A."/>
            <person name="Rosa I.A."/>
            <person name="Tasca T."/>
            <person name="Bogo M.R."/>
            <person name="de Souza W."/>
        </authorList>
    </citation>
    <scope>NUCLEOTIDE SEQUENCE [LARGE SCALE GENOMIC DNA]</scope>
    <source>
        <strain evidence="11">K</strain>
    </source>
</reference>
<dbReference type="GeneID" id="94838180"/>
<proteinExistence type="inferred from homology"/>
<feature type="transmembrane region" description="Helical" evidence="9">
    <location>
        <begin position="376"/>
        <end position="393"/>
    </location>
</feature>
<feature type="transmembrane region" description="Helical" evidence="9">
    <location>
        <begin position="210"/>
        <end position="233"/>
    </location>
</feature>
<keyword evidence="7 9" id="KW-0472">Membrane</keyword>
<evidence type="ECO:0000256" key="9">
    <source>
        <dbReference type="SAM" id="Phobius"/>
    </source>
</evidence>
<keyword evidence="3" id="KW-0813">Transport</keyword>
<dbReference type="GO" id="GO:0016020">
    <property type="term" value="C:membrane"/>
    <property type="evidence" value="ECO:0007669"/>
    <property type="project" value="UniProtKB-SubCell"/>
</dbReference>
<evidence type="ECO:0000259" key="10">
    <source>
        <dbReference type="Pfam" id="PF01490"/>
    </source>
</evidence>
<dbReference type="RefSeq" id="XP_068360906.1">
    <property type="nucleotide sequence ID" value="XM_068503476.1"/>
</dbReference>
<evidence type="ECO:0000256" key="8">
    <source>
        <dbReference type="SAM" id="MobiDB-lite"/>
    </source>
</evidence>
<evidence type="ECO:0000313" key="11">
    <source>
        <dbReference type="EMBL" id="OHT07770.1"/>
    </source>
</evidence>
<evidence type="ECO:0000256" key="6">
    <source>
        <dbReference type="ARBA" id="ARBA00022989"/>
    </source>
</evidence>
<dbReference type="VEuPathDB" id="TrichDB:TRFO_23968"/>
<evidence type="ECO:0000256" key="1">
    <source>
        <dbReference type="ARBA" id="ARBA00004141"/>
    </source>
</evidence>
<dbReference type="EMBL" id="MLAK01000687">
    <property type="protein sequence ID" value="OHT07770.1"/>
    <property type="molecule type" value="Genomic_DNA"/>
</dbReference>
<name>A0A1J4K9Y5_9EUKA</name>
<feature type="transmembrane region" description="Helical" evidence="9">
    <location>
        <begin position="253"/>
        <end position="277"/>
    </location>
</feature>
<dbReference type="GO" id="GO:0015179">
    <property type="term" value="F:L-amino acid transmembrane transporter activity"/>
    <property type="evidence" value="ECO:0007669"/>
    <property type="project" value="TreeGrafter"/>
</dbReference>
<keyword evidence="6 9" id="KW-1133">Transmembrane helix</keyword>
<evidence type="ECO:0000256" key="5">
    <source>
        <dbReference type="ARBA" id="ARBA00022970"/>
    </source>
</evidence>
<dbReference type="InterPro" id="IPR013057">
    <property type="entry name" value="AA_transpt_TM"/>
</dbReference>
<protein>
    <submittedName>
        <fullName evidence="11">Transmembrane amino acid transporter protein</fullName>
    </submittedName>
</protein>